<dbReference type="GO" id="GO:0016740">
    <property type="term" value="F:transferase activity"/>
    <property type="evidence" value="ECO:0007669"/>
    <property type="project" value="UniProtKB-KW"/>
</dbReference>
<dbReference type="EMBL" id="JARRAG010000002">
    <property type="protein sequence ID" value="MDG3005690.1"/>
    <property type="molecule type" value="Genomic_DNA"/>
</dbReference>
<dbReference type="Pfam" id="PF22624">
    <property type="entry name" value="AASDHPPT_N"/>
    <property type="match status" value="1"/>
</dbReference>
<dbReference type="PANTHER" id="PTHR12215">
    <property type="entry name" value="PHOSPHOPANTETHEINE TRANSFERASE"/>
    <property type="match status" value="1"/>
</dbReference>
<dbReference type="SUPFAM" id="SSF56214">
    <property type="entry name" value="4'-phosphopantetheinyl transferase"/>
    <property type="match status" value="2"/>
</dbReference>
<name>A0ABT6FDP0_9BACT</name>
<dbReference type="InterPro" id="IPR050559">
    <property type="entry name" value="P-Pant_transferase_sf"/>
</dbReference>
<evidence type="ECO:0000259" key="4">
    <source>
        <dbReference type="Pfam" id="PF22624"/>
    </source>
</evidence>
<evidence type="ECO:0000256" key="2">
    <source>
        <dbReference type="ARBA" id="ARBA00022679"/>
    </source>
</evidence>
<keyword evidence="6" id="KW-1185">Reference proteome</keyword>
<dbReference type="InterPro" id="IPR037143">
    <property type="entry name" value="4-PPantetheinyl_Trfase_dom_sf"/>
</dbReference>
<evidence type="ECO:0000259" key="3">
    <source>
        <dbReference type="Pfam" id="PF01648"/>
    </source>
</evidence>
<sequence>MPNEPAPRPLILDLAALGRPPDEGDVHVYRVDLSAGPEGDAFREMAEWTLLTPEERGRAERLVRARDGRRFVRCRGALRTILGALLGRPPVLVAFRAGPGGKPVLRPDDEAGPPLQFNVSHSGELALIAVSRSRELGVDVEETRPIEQAGRIVESYFTASEVAEFLRFAEEDRAAAFIRGWTRKEAVVKAQGVGLAGLATEFETLFGPATPGEAFRPCSPLAEVKGWRLWEASPRPGYVAALAVAGG</sequence>
<protein>
    <submittedName>
        <fullName evidence="5">4'-phosphopantetheinyl transferase superfamily protein</fullName>
    </submittedName>
</protein>
<feature type="domain" description="4'-phosphopantetheinyl transferase N-terminal" evidence="4">
    <location>
        <begin position="49"/>
        <end position="130"/>
    </location>
</feature>
<dbReference type="RefSeq" id="WP_277862021.1">
    <property type="nucleotide sequence ID" value="NZ_JARRAG010000002.1"/>
</dbReference>
<keyword evidence="2 5" id="KW-0808">Transferase</keyword>
<dbReference type="InterPro" id="IPR055066">
    <property type="entry name" value="AASDHPPT_N"/>
</dbReference>
<gene>
    <name evidence="5" type="ORF">PZE19_18025</name>
</gene>
<feature type="domain" description="4'-phosphopantetheinyl transferase" evidence="3">
    <location>
        <begin position="136"/>
        <end position="211"/>
    </location>
</feature>
<evidence type="ECO:0000256" key="1">
    <source>
        <dbReference type="ARBA" id="ARBA00010990"/>
    </source>
</evidence>
<evidence type="ECO:0000313" key="5">
    <source>
        <dbReference type="EMBL" id="MDG3005690.1"/>
    </source>
</evidence>
<proteinExistence type="inferred from homology"/>
<dbReference type="Pfam" id="PF01648">
    <property type="entry name" value="ACPS"/>
    <property type="match status" value="1"/>
</dbReference>
<dbReference type="PANTHER" id="PTHR12215:SF10">
    <property type="entry name" value="L-AMINOADIPATE-SEMIALDEHYDE DEHYDROGENASE-PHOSPHOPANTETHEINYL TRANSFERASE"/>
    <property type="match status" value="1"/>
</dbReference>
<organism evidence="5 6">
    <name type="scientific">Paludisphaera mucosa</name>
    <dbReference type="NCBI Taxonomy" id="3030827"/>
    <lineage>
        <taxon>Bacteria</taxon>
        <taxon>Pseudomonadati</taxon>
        <taxon>Planctomycetota</taxon>
        <taxon>Planctomycetia</taxon>
        <taxon>Isosphaerales</taxon>
        <taxon>Isosphaeraceae</taxon>
        <taxon>Paludisphaera</taxon>
    </lineage>
</organism>
<dbReference type="Gene3D" id="3.90.470.20">
    <property type="entry name" value="4'-phosphopantetheinyl transferase domain"/>
    <property type="match status" value="1"/>
</dbReference>
<comment type="similarity">
    <text evidence="1">Belongs to the P-Pant transferase superfamily. Gsp/Sfp/HetI/AcpT family.</text>
</comment>
<evidence type="ECO:0000313" key="6">
    <source>
        <dbReference type="Proteomes" id="UP001216907"/>
    </source>
</evidence>
<comment type="caution">
    <text evidence="5">The sequence shown here is derived from an EMBL/GenBank/DDBJ whole genome shotgun (WGS) entry which is preliminary data.</text>
</comment>
<dbReference type="InterPro" id="IPR008278">
    <property type="entry name" value="4-PPantetheinyl_Trfase_dom"/>
</dbReference>
<dbReference type="Proteomes" id="UP001216907">
    <property type="component" value="Unassembled WGS sequence"/>
</dbReference>
<reference evidence="5 6" key="1">
    <citation type="submission" date="2023-03" db="EMBL/GenBank/DDBJ databases">
        <title>Paludisphaera mucosa sp. nov. a novel planctomycete from northern fen.</title>
        <authorList>
            <person name="Ivanova A."/>
        </authorList>
    </citation>
    <scope>NUCLEOTIDE SEQUENCE [LARGE SCALE GENOMIC DNA]</scope>
    <source>
        <strain evidence="5 6">Pla2</strain>
    </source>
</reference>
<accession>A0ABT6FDP0</accession>